<accession>A0AAD8HEE3</accession>
<gene>
    <name evidence="1" type="ORF">POM88_040284</name>
</gene>
<name>A0AAD8HEE3_9APIA</name>
<reference evidence="1" key="2">
    <citation type="submission" date="2023-05" db="EMBL/GenBank/DDBJ databases">
        <authorList>
            <person name="Schelkunov M.I."/>
        </authorList>
    </citation>
    <scope>NUCLEOTIDE SEQUENCE</scope>
    <source>
        <strain evidence="1">Hsosn_3</strain>
        <tissue evidence="1">Leaf</tissue>
    </source>
</reference>
<proteinExistence type="predicted"/>
<dbReference type="EMBL" id="JAUIZM010000009">
    <property type="protein sequence ID" value="KAK1364723.1"/>
    <property type="molecule type" value="Genomic_DNA"/>
</dbReference>
<dbReference type="AlphaFoldDB" id="A0AAD8HEE3"/>
<dbReference type="Proteomes" id="UP001237642">
    <property type="component" value="Unassembled WGS sequence"/>
</dbReference>
<reference evidence="1" key="1">
    <citation type="submission" date="2023-02" db="EMBL/GenBank/DDBJ databases">
        <title>Genome of toxic invasive species Heracleum sosnowskyi carries increased number of genes despite the absence of recent whole-genome duplications.</title>
        <authorList>
            <person name="Schelkunov M."/>
            <person name="Shtratnikova V."/>
            <person name="Makarenko M."/>
            <person name="Klepikova A."/>
            <person name="Omelchenko D."/>
            <person name="Novikova G."/>
            <person name="Obukhova E."/>
            <person name="Bogdanov V."/>
            <person name="Penin A."/>
            <person name="Logacheva M."/>
        </authorList>
    </citation>
    <scope>NUCLEOTIDE SEQUENCE</scope>
    <source>
        <strain evidence="1">Hsosn_3</strain>
        <tissue evidence="1">Leaf</tissue>
    </source>
</reference>
<evidence type="ECO:0000313" key="2">
    <source>
        <dbReference type="Proteomes" id="UP001237642"/>
    </source>
</evidence>
<protein>
    <recommendedName>
        <fullName evidence="3">Reverse transcriptase zinc-binding domain-containing protein</fullName>
    </recommendedName>
</protein>
<keyword evidence="2" id="KW-1185">Reference proteome</keyword>
<evidence type="ECO:0008006" key="3">
    <source>
        <dbReference type="Google" id="ProtNLM"/>
    </source>
</evidence>
<evidence type="ECO:0000313" key="1">
    <source>
        <dbReference type="EMBL" id="KAK1364723.1"/>
    </source>
</evidence>
<organism evidence="1 2">
    <name type="scientific">Heracleum sosnowskyi</name>
    <dbReference type="NCBI Taxonomy" id="360622"/>
    <lineage>
        <taxon>Eukaryota</taxon>
        <taxon>Viridiplantae</taxon>
        <taxon>Streptophyta</taxon>
        <taxon>Embryophyta</taxon>
        <taxon>Tracheophyta</taxon>
        <taxon>Spermatophyta</taxon>
        <taxon>Magnoliopsida</taxon>
        <taxon>eudicotyledons</taxon>
        <taxon>Gunneridae</taxon>
        <taxon>Pentapetalae</taxon>
        <taxon>asterids</taxon>
        <taxon>campanulids</taxon>
        <taxon>Apiales</taxon>
        <taxon>Apiaceae</taxon>
        <taxon>Apioideae</taxon>
        <taxon>apioid superclade</taxon>
        <taxon>Tordylieae</taxon>
        <taxon>Tordyliinae</taxon>
        <taxon>Heracleum</taxon>
    </lineage>
</organism>
<sequence>MALSSNQAQRDLLHFGNYSWVLGNGRSIYFWEDRWSGRGVLAEDYNRLYGICKWKFCSIEVIISLFRDLYQNKEMWTMELREWEKPIALELYELISNIRCNHKEDEMDSSCLRCHYPSEMAAHLFWDCTIASSLWPKIFECWGFIFQDIQPNTKSLKGMVALVRGSNLKQAWEIVVSSTFWTLWLARNEHIFKGTEISLENSLLLVQLRSFQWCLAAELIKSELDTLWKVNPEGCISLSNKHKRRELFLGWNTSLVGYNDGSFKELEDGTTISGLSPRLEPIKTNSHIGRFPLFYFLVYEEFEEISEEEYLAREIQEVEEMEEVQGDDQEGMQLVEGIKLDGMGHQG</sequence>
<comment type="caution">
    <text evidence="1">The sequence shown here is derived from an EMBL/GenBank/DDBJ whole genome shotgun (WGS) entry which is preliminary data.</text>
</comment>